<dbReference type="SUPFAM" id="SSF53850">
    <property type="entry name" value="Periplasmic binding protein-like II"/>
    <property type="match status" value="1"/>
</dbReference>
<dbReference type="Pfam" id="PF03466">
    <property type="entry name" value="LysR_substrate"/>
    <property type="match status" value="1"/>
</dbReference>
<dbReference type="EMBL" id="SLWS01000005">
    <property type="protein sequence ID" value="TCO58266.1"/>
    <property type="molecule type" value="Genomic_DNA"/>
</dbReference>
<dbReference type="AlphaFoldDB" id="A0A4R2JMB9"/>
<dbReference type="PROSITE" id="PS50931">
    <property type="entry name" value="HTH_LYSR"/>
    <property type="match status" value="1"/>
</dbReference>
<evidence type="ECO:0000313" key="7">
    <source>
        <dbReference type="Proteomes" id="UP000295680"/>
    </source>
</evidence>
<keyword evidence="4" id="KW-0804">Transcription</keyword>
<dbReference type="PANTHER" id="PTHR30346:SF0">
    <property type="entry name" value="HCA OPERON TRANSCRIPTIONAL ACTIVATOR HCAR"/>
    <property type="match status" value="1"/>
</dbReference>
<dbReference type="Pfam" id="PF00126">
    <property type="entry name" value="HTH_1"/>
    <property type="match status" value="1"/>
</dbReference>
<evidence type="ECO:0000259" key="5">
    <source>
        <dbReference type="PROSITE" id="PS50931"/>
    </source>
</evidence>
<dbReference type="InterPro" id="IPR005119">
    <property type="entry name" value="LysR_subst-bd"/>
</dbReference>
<feature type="domain" description="HTH lysR-type" evidence="5">
    <location>
        <begin position="1"/>
        <end position="58"/>
    </location>
</feature>
<comment type="similarity">
    <text evidence="1">Belongs to the LysR transcriptional regulatory family.</text>
</comment>
<evidence type="ECO:0000256" key="4">
    <source>
        <dbReference type="ARBA" id="ARBA00023163"/>
    </source>
</evidence>
<keyword evidence="7" id="KW-1185">Reference proteome</keyword>
<reference evidence="6 7" key="1">
    <citation type="submission" date="2019-03" db="EMBL/GenBank/DDBJ databases">
        <title>Genomic Encyclopedia of Type Strains, Phase IV (KMG-IV): sequencing the most valuable type-strain genomes for metagenomic binning, comparative biology and taxonomic classification.</title>
        <authorList>
            <person name="Goeker M."/>
        </authorList>
    </citation>
    <scope>NUCLEOTIDE SEQUENCE [LARGE SCALE GENOMIC DNA]</scope>
    <source>
        <strain evidence="6 7">DSM 45934</strain>
    </source>
</reference>
<dbReference type="SUPFAM" id="SSF46785">
    <property type="entry name" value="Winged helix' DNA-binding domain"/>
    <property type="match status" value="1"/>
</dbReference>
<dbReference type="RefSeq" id="WP_132118900.1">
    <property type="nucleotide sequence ID" value="NZ_SLWS01000005.1"/>
</dbReference>
<dbReference type="InterPro" id="IPR000847">
    <property type="entry name" value="LysR_HTH_N"/>
</dbReference>
<accession>A0A4R2JMB9</accession>
<name>A0A4R2JMB9_9PSEU</name>
<dbReference type="GO" id="GO:0003700">
    <property type="term" value="F:DNA-binding transcription factor activity"/>
    <property type="evidence" value="ECO:0007669"/>
    <property type="project" value="InterPro"/>
</dbReference>
<dbReference type="PANTHER" id="PTHR30346">
    <property type="entry name" value="TRANSCRIPTIONAL DUAL REGULATOR HCAR-RELATED"/>
    <property type="match status" value="1"/>
</dbReference>
<dbReference type="InterPro" id="IPR036388">
    <property type="entry name" value="WH-like_DNA-bd_sf"/>
</dbReference>
<dbReference type="Proteomes" id="UP000295680">
    <property type="component" value="Unassembled WGS sequence"/>
</dbReference>
<evidence type="ECO:0000256" key="2">
    <source>
        <dbReference type="ARBA" id="ARBA00023015"/>
    </source>
</evidence>
<organism evidence="6 7">
    <name type="scientific">Actinocrispum wychmicini</name>
    <dbReference type="NCBI Taxonomy" id="1213861"/>
    <lineage>
        <taxon>Bacteria</taxon>
        <taxon>Bacillati</taxon>
        <taxon>Actinomycetota</taxon>
        <taxon>Actinomycetes</taxon>
        <taxon>Pseudonocardiales</taxon>
        <taxon>Pseudonocardiaceae</taxon>
        <taxon>Actinocrispum</taxon>
    </lineage>
</organism>
<keyword evidence="2" id="KW-0805">Transcription regulation</keyword>
<sequence>MELADVEAFLVLAEELHFGRAAERTHVSAARVSQRIKALERQVGGTLFERTSRRVRLTPLGARMRAELRPAYAALTDALAGARSAARDVAGFLRVGATTTTCGPELDRLVVAFERDHPDCRVEVRELPLLDPLSALRDGDVDVLVNWLVLGDHDLTMGPVIARQPRVVAVAADHPLAARDEVSAEMLGDHLVVNCDALGPFLAAIRRVIVPEVTPSGRPVRVHPTPLRTMTEGLSLVARGQAIHPTVASLERQTNRHDIVFRPIVDLPPLPLGLIWAAAHENARIRAFAATVKESFTVV</sequence>
<evidence type="ECO:0000256" key="1">
    <source>
        <dbReference type="ARBA" id="ARBA00009437"/>
    </source>
</evidence>
<evidence type="ECO:0000256" key="3">
    <source>
        <dbReference type="ARBA" id="ARBA00023125"/>
    </source>
</evidence>
<protein>
    <submittedName>
        <fullName evidence="6">DNA-binding transcriptional LysR family regulator</fullName>
    </submittedName>
</protein>
<dbReference type="OrthoDB" id="79118at2"/>
<gene>
    <name evidence="6" type="ORF">EV192_105331</name>
</gene>
<comment type="caution">
    <text evidence="6">The sequence shown here is derived from an EMBL/GenBank/DDBJ whole genome shotgun (WGS) entry which is preliminary data.</text>
</comment>
<dbReference type="Gene3D" id="3.40.190.10">
    <property type="entry name" value="Periplasmic binding protein-like II"/>
    <property type="match status" value="2"/>
</dbReference>
<dbReference type="GO" id="GO:0003677">
    <property type="term" value="F:DNA binding"/>
    <property type="evidence" value="ECO:0007669"/>
    <property type="project" value="UniProtKB-KW"/>
</dbReference>
<keyword evidence="3 6" id="KW-0238">DNA-binding</keyword>
<proteinExistence type="inferred from homology"/>
<evidence type="ECO:0000313" key="6">
    <source>
        <dbReference type="EMBL" id="TCO58266.1"/>
    </source>
</evidence>
<dbReference type="InterPro" id="IPR036390">
    <property type="entry name" value="WH_DNA-bd_sf"/>
</dbReference>
<dbReference type="GO" id="GO:0032993">
    <property type="term" value="C:protein-DNA complex"/>
    <property type="evidence" value="ECO:0007669"/>
    <property type="project" value="TreeGrafter"/>
</dbReference>
<dbReference type="FunFam" id="1.10.10.10:FF:000001">
    <property type="entry name" value="LysR family transcriptional regulator"/>
    <property type="match status" value="1"/>
</dbReference>
<dbReference type="Gene3D" id="1.10.10.10">
    <property type="entry name" value="Winged helix-like DNA-binding domain superfamily/Winged helix DNA-binding domain"/>
    <property type="match status" value="1"/>
</dbReference>